<evidence type="ECO:0000256" key="1">
    <source>
        <dbReference type="SAM" id="Phobius"/>
    </source>
</evidence>
<organism evidence="3 4">
    <name type="scientific">Thalassospira xiamenensis</name>
    <dbReference type="NCBI Taxonomy" id="220697"/>
    <lineage>
        <taxon>Bacteria</taxon>
        <taxon>Pseudomonadati</taxon>
        <taxon>Pseudomonadota</taxon>
        <taxon>Alphaproteobacteria</taxon>
        <taxon>Rhodospirillales</taxon>
        <taxon>Thalassospiraceae</taxon>
        <taxon>Thalassospira</taxon>
    </lineage>
</organism>
<feature type="chain" id="PRO_5012357458" evidence="2">
    <location>
        <begin position="24"/>
        <end position="119"/>
    </location>
</feature>
<dbReference type="Proteomes" id="UP000219068">
    <property type="component" value="Unassembled WGS sequence"/>
</dbReference>
<keyword evidence="1" id="KW-0812">Transmembrane</keyword>
<accession>A0A285TGN9</accession>
<keyword evidence="1" id="KW-0472">Membrane</keyword>
<gene>
    <name evidence="3" type="ORF">SAMN05428964_103393</name>
</gene>
<protein>
    <submittedName>
        <fullName evidence="3">Uncharacterized protein</fullName>
    </submittedName>
</protein>
<dbReference type="EMBL" id="OBMM01000003">
    <property type="protein sequence ID" value="SOC21394.1"/>
    <property type="molecule type" value="Genomic_DNA"/>
</dbReference>
<keyword evidence="1" id="KW-1133">Transmembrane helix</keyword>
<name>A0A285TGN9_9PROT</name>
<keyword evidence="2" id="KW-0732">Signal</keyword>
<sequence length="119" mass="13291">MRVFHTIACVAFALVLWSLPHQAQATLPSDPGLAQDIIGDLDSTFQPLTDRVIEASRFLKMSPAEFLNDERGVALLESYKEDFIQSNKELFAEQIFAFHLVCLTVLFAVAATGLYILCR</sequence>
<evidence type="ECO:0000313" key="4">
    <source>
        <dbReference type="Proteomes" id="UP000219068"/>
    </source>
</evidence>
<dbReference type="AlphaFoldDB" id="A0A285TGN9"/>
<feature type="transmembrane region" description="Helical" evidence="1">
    <location>
        <begin position="96"/>
        <end position="118"/>
    </location>
</feature>
<evidence type="ECO:0000313" key="3">
    <source>
        <dbReference type="EMBL" id="SOC21394.1"/>
    </source>
</evidence>
<feature type="signal peptide" evidence="2">
    <location>
        <begin position="1"/>
        <end position="23"/>
    </location>
</feature>
<evidence type="ECO:0000256" key="2">
    <source>
        <dbReference type="SAM" id="SignalP"/>
    </source>
</evidence>
<proteinExistence type="predicted"/>
<reference evidence="3 4" key="1">
    <citation type="submission" date="2017-08" db="EMBL/GenBank/DDBJ databases">
        <authorList>
            <person name="de Groot N.N."/>
        </authorList>
    </citation>
    <scope>NUCLEOTIDE SEQUENCE [LARGE SCALE GENOMIC DNA]</scope>
    <source>
        <strain evidence="3 4">USBA 78</strain>
    </source>
</reference>